<evidence type="ECO:0000313" key="3">
    <source>
        <dbReference type="EMBL" id="UWZ54158.1"/>
    </source>
</evidence>
<dbReference type="RefSeq" id="WP_260709926.1">
    <property type="nucleotide sequence ID" value="NZ_CP073767.1"/>
</dbReference>
<keyword evidence="1" id="KW-1133">Transmembrane helix</keyword>
<keyword evidence="1" id="KW-0472">Membrane</keyword>
<accession>A0A9Q9MCM9</accession>
<keyword evidence="1" id="KW-0812">Transmembrane</keyword>
<protein>
    <submittedName>
        <fullName evidence="3">DUF4190 domain-containing protein</fullName>
    </submittedName>
</protein>
<evidence type="ECO:0000256" key="1">
    <source>
        <dbReference type="SAM" id="Phobius"/>
    </source>
</evidence>
<gene>
    <name evidence="3" type="ORF">Daura_48110</name>
</gene>
<keyword evidence="4" id="KW-1185">Reference proteome</keyword>
<reference evidence="3" key="1">
    <citation type="submission" date="2021-04" db="EMBL/GenBank/DDBJ databases">
        <title>Dactylosporangium aurantiacum NRRL B-8018 full assembly.</title>
        <authorList>
            <person name="Hartkoorn R.C."/>
            <person name="Beaudoing E."/>
            <person name="Hot D."/>
        </authorList>
    </citation>
    <scope>NUCLEOTIDE SEQUENCE</scope>
    <source>
        <strain evidence="3">NRRL B-8018</strain>
    </source>
</reference>
<dbReference type="KEGG" id="daur:Daura_48110"/>
<evidence type="ECO:0000313" key="4">
    <source>
        <dbReference type="Proteomes" id="UP001058003"/>
    </source>
</evidence>
<dbReference type="EMBL" id="CP073767">
    <property type="protein sequence ID" value="UWZ54158.1"/>
    <property type="molecule type" value="Genomic_DNA"/>
</dbReference>
<sequence>MFLGLGAVGLGVVGMRQVRRSGRLVTGRGMAVTGLVLGSVGAGIGVLSLLAAFVFAAAA</sequence>
<dbReference type="Pfam" id="PF13828">
    <property type="entry name" value="DUF4190"/>
    <property type="match status" value="1"/>
</dbReference>
<dbReference type="InterPro" id="IPR025241">
    <property type="entry name" value="DUF4190"/>
</dbReference>
<organism evidence="3 4">
    <name type="scientific">Dactylosporangium aurantiacum</name>
    <dbReference type="NCBI Taxonomy" id="35754"/>
    <lineage>
        <taxon>Bacteria</taxon>
        <taxon>Bacillati</taxon>
        <taxon>Actinomycetota</taxon>
        <taxon>Actinomycetes</taxon>
        <taxon>Micromonosporales</taxon>
        <taxon>Micromonosporaceae</taxon>
        <taxon>Dactylosporangium</taxon>
    </lineage>
</organism>
<feature type="domain" description="DUF4190" evidence="2">
    <location>
        <begin position="2"/>
        <end position="47"/>
    </location>
</feature>
<dbReference type="Proteomes" id="UP001058003">
    <property type="component" value="Chromosome"/>
</dbReference>
<feature type="transmembrane region" description="Helical" evidence="1">
    <location>
        <begin position="30"/>
        <end position="58"/>
    </location>
</feature>
<evidence type="ECO:0000259" key="2">
    <source>
        <dbReference type="Pfam" id="PF13828"/>
    </source>
</evidence>
<dbReference type="AlphaFoldDB" id="A0A9Q9MCM9"/>
<proteinExistence type="predicted"/>
<name>A0A9Q9MCM9_9ACTN</name>